<organism evidence="3 4">
    <name type="scientific">Peptidiphaga gingivicola</name>
    <dbReference type="NCBI Taxonomy" id="2741497"/>
    <lineage>
        <taxon>Bacteria</taxon>
        <taxon>Bacillati</taxon>
        <taxon>Actinomycetota</taxon>
        <taxon>Actinomycetes</taxon>
        <taxon>Actinomycetales</taxon>
        <taxon>Actinomycetaceae</taxon>
        <taxon>Peptidiphaga</taxon>
    </lineage>
</organism>
<gene>
    <name evidence="3" type="ORF">A4H34_05110</name>
</gene>
<keyword evidence="2" id="KW-1133">Transmembrane helix</keyword>
<feature type="transmembrane region" description="Helical" evidence="2">
    <location>
        <begin position="7"/>
        <end position="25"/>
    </location>
</feature>
<dbReference type="RefSeq" id="WP_064231288.1">
    <property type="nucleotide sequence ID" value="NZ_LVZK01000001.1"/>
</dbReference>
<keyword evidence="2" id="KW-0472">Membrane</keyword>
<dbReference type="Proteomes" id="UP000078368">
    <property type="component" value="Unassembled WGS sequence"/>
</dbReference>
<evidence type="ECO:0000256" key="1">
    <source>
        <dbReference type="SAM" id="MobiDB-lite"/>
    </source>
</evidence>
<accession>A0A179B5W0</accession>
<evidence type="ECO:0000313" key="4">
    <source>
        <dbReference type="Proteomes" id="UP000078368"/>
    </source>
</evidence>
<evidence type="ECO:0000256" key="2">
    <source>
        <dbReference type="SAM" id="Phobius"/>
    </source>
</evidence>
<feature type="transmembrane region" description="Helical" evidence="2">
    <location>
        <begin position="105"/>
        <end position="122"/>
    </location>
</feature>
<feature type="compositionally biased region" description="Basic and acidic residues" evidence="1">
    <location>
        <begin position="169"/>
        <end position="178"/>
    </location>
</feature>
<keyword evidence="4" id="KW-1185">Reference proteome</keyword>
<comment type="caution">
    <text evidence="3">The sequence shown here is derived from an EMBL/GenBank/DDBJ whole genome shotgun (WGS) entry which is preliminary data.</text>
</comment>
<feature type="region of interest" description="Disordered" evidence="1">
    <location>
        <begin position="126"/>
        <end position="178"/>
    </location>
</feature>
<proteinExistence type="predicted"/>
<name>A0A179B5W0_9ACTO</name>
<evidence type="ECO:0000313" key="3">
    <source>
        <dbReference type="EMBL" id="OAP86511.1"/>
    </source>
</evidence>
<dbReference type="EMBL" id="LVZK01000001">
    <property type="protein sequence ID" value="OAP86511.1"/>
    <property type="molecule type" value="Genomic_DNA"/>
</dbReference>
<dbReference type="AlphaFoldDB" id="A0A179B5W0"/>
<keyword evidence="2" id="KW-0812">Transmembrane</keyword>
<sequence>MYKGIYIGIRALVALVAFFTVRHLFLTPPSIDSGGARGNVYSSCHAVGWSFNDDLDPLITDSFDVESTEKVQEYVDGALSYKMEVNDEIRKDIQRLCREARHERGIVIVVASIFFAVVFLSVPKPGRSRNGAGTRETSNGTGQKAAAGGENAAFMTGEKGTALGDGNETDFRRGTESN</sequence>
<protein>
    <submittedName>
        <fullName evidence="3">Uncharacterized protein</fullName>
    </submittedName>
</protein>
<reference evidence="3 4" key="1">
    <citation type="submission" date="2016-04" db="EMBL/GenBank/DDBJ databases">
        <title>Peptidophaga gingivicola gen. nov., sp. nov., isolated from human subgingival plaque.</title>
        <authorList>
            <person name="Beall C.J."/>
            <person name="Mokrzan E.M."/>
            <person name="Griffen A.L."/>
            <person name="Leys E.J."/>
        </authorList>
    </citation>
    <scope>NUCLEOTIDE SEQUENCE [LARGE SCALE GENOMIC DNA]</scope>
    <source>
        <strain evidence="3 4">BA112</strain>
    </source>
</reference>